<sequence>AAAPQPQGTAAPSPLGHTTSPRDALGPGERPLTPLVTAQSASSGPATPASPPPAAWSPTGPTTPGNLSVAQIVTGTPMASASSPAAVPLPLEHPVTDGRSWTPREATVGPSLSSTGGASATSRVAAPPGLATSGWPSGSGTPGSILGTEESTSGPSGPGSPTAPQRTTARPERAARSQAARPQTAGSWPGPETAVPSGGSGTDTRDAATATEAHLNSSNHPDSEEKTPAPESGQHFGILKADFTIPALMDPENMKDQFLSESIPIMGNLGSKWEIPSLVTFVGIYLSHINGDNFYLTDLKDGLGGDKIRIRNNSKYVKRLSGGISDLTPSTKENYTWNLHPLILQNEIGISIKDLKRIYICTCTRTIKNYSQNKNKSSLEQTQEIFRDHCYGMSVYSESPSAAAVFEFTILRDGKLGGVGGGDAIADLHAVSLLHLGQRAHQSGVGRIQGHDPFFLQHTNHGFIQATCRKSYPNTLLNDRSNAIKQQYA</sequence>
<proteinExistence type="predicted"/>
<dbReference type="EMBL" id="JACDTQ010002688">
    <property type="protein sequence ID" value="KAF5916659.1"/>
    <property type="molecule type" value="Genomic_DNA"/>
</dbReference>
<feature type="non-terminal residue" evidence="2">
    <location>
        <position position="489"/>
    </location>
</feature>
<accession>A0A7J7ELM6</accession>
<keyword evidence="3" id="KW-1185">Reference proteome</keyword>
<evidence type="ECO:0000313" key="3">
    <source>
        <dbReference type="Proteomes" id="UP000551758"/>
    </source>
</evidence>
<gene>
    <name evidence="2" type="ORF">HPG69_005454</name>
</gene>
<organism evidence="2 3">
    <name type="scientific">Diceros bicornis minor</name>
    <name type="common">South-central black rhinoceros</name>
    <dbReference type="NCBI Taxonomy" id="77932"/>
    <lineage>
        <taxon>Eukaryota</taxon>
        <taxon>Metazoa</taxon>
        <taxon>Chordata</taxon>
        <taxon>Craniata</taxon>
        <taxon>Vertebrata</taxon>
        <taxon>Euteleostomi</taxon>
        <taxon>Mammalia</taxon>
        <taxon>Eutheria</taxon>
        <taxon>Laurasiatheria</taxon>
        <taxon>Perissodactyla</taxon>
        <taxon>Rhinocerotidae</taxon>
        <taxon>Diceros</taxon>
    </lineage>
</organism>
<feature type="region of interest" description="Disordered" evidence="1">
    <location>
        <begin position="1"/>
        <end position="234"/>
    </location>
</feature>
<dbReference type="AlphaFoldDB" id="A0A7J7ELM6"/>
<feature type="compositionally biased region" description="Low complexity" evidence="1">
    <location>
        <begin position="132"/>
        <end position="162"/>
    </location>
</feature>
<evidence type="ECO:0000313" key="2">
    <source>
        <dbReference type="EMBL" id="KAF5916659.1"/>
    </source>
</evidence>
<feature type="compositionally biased region" description="Low complexity" evidence="1">
    <location>
        <begin position="77"/>
        <end position="90"/>
    </location>
</feature>
<protein>
    <submittedName>
        <fullName evidence="2">Uncharacterized protein</fullName>
    </submittedName>
</protein>
<feature type="compositionally biased region" description="Low complexity" evidence="1">
    <location>
        <begin position="1"/>
        <end position="14"/>
    </location>
</feature>
<reference evidence="2 3" key="1">
    <citation type="journal article" date="2020" name="Mol. Biol. Evol.">
        <title>Interspecific Gene Flow and the Evolution of Specialization in Black and White Rhinoceros.</title>
        <authorList>
            <person name="Moodley Y."/>
            <person name="Westbury M.V."/>
            <person name="Russo I.M."/>
            <person name="Gopalakrishnan S."/>
            <person name="Rakotoarivelo A."/>
            <person name="Olsen R.A."/>
            <person name="Prost S."/>
            <person name="Tunstall T."/>
            <person name="Ryder O.A."/>
            <person name="Dalen L."/>
            <person name="Bruford M.W."/>
        </authorList>
    </citation>
    <scope>NUCLEOTIDE SEQUENCE [LARGE SCALE GENOMIC DNA]</scope>
    <source>
        <strain evidence="2">SBR-YM</strain>
        <tissue evidence="2">Skin</tissue>
    </source>
</reference>
<comment type="caution">
    <text evidence="2">The sequence shown here is derived from an EMBL/GenBank/DDBJ whole genome shotgun (WGS) entry which is preliminary data.</text>
</comment>
<name>A0A7J7ELM6_DICBM</name>
<feature type="compositionally biased region" description="Low complexity" evidence="1">
    <location>
        <begin position="37"/>
        <end position="47"/>
    </location>
</feature>
<evidence type="ECO:0000256" key="1">
    <source>
        <dbReference type="SAM" id="MobiDB-lite"/>
    </source>
</evidence>
<feature type="compositionally biased region" description="Low complexity" evidence="1">
    <location>
        <begin position="56"/>
        <end position="65"/>
    </location>
</feature>
<dbReference type="Proteomes" id="UP000551758">
    <property type="component" value="Unassembled WGS sequence"/>
</dbReference>
<feature type="compositionally biased region" description="Low complexity" evidence="1">
    <location>
        <begin position="113"/>
        <end position="122"/>
    </location>
</feature>